<dbReference type="Proteomes" id="UP000183385">
    <property type="component" value="Unassembled WGS sequence"/>
</dbReference>
<comment type="caution">
    <text evidence="5">The sequence shown here is derived from an EMBL/GenBank/DDBJ whole genome shotgun (WGS) entry which is preliminary data.</text>
</comment>
<sequence length="88" mass="10668">MTREIEIERPACEYAERRGWFEAKIASSNKKAMPDRIFHRRGYTMYIEFKRPGEEPTPQQRKRHREIRKHGIPVHVCDNLELAYELLR</sequence>
<dbReference type="InterPro" id="IPR011856">
    <property type="entry name" value="tRNA_endonuc-like_dom_sf"/>
</dbReference>
<dbReference type="EMBL" id="FOLS01000028">
    <property type="protein sequence ID" value="SFD52073.1"/>
    <property type="molecule type" value="Genomic_DNA"/>
</dbReference>
<dbReference type="Gene3D" id="3.40.1350.10">
    <property type="match status" value="1"/>
</dbReference>
<accession>A0AAQ1QYU0</accession>
<dbReference type="GO" id="GO:0003676">
    <property type="term" value="F:nucleic acid binding"/>
    <property type="evidence" value="ECO:0007669"/>
    <property type="project" value="InterPro"/>
</dbReference>
<evidence type="ECO:0000256" key="2">
    <source>
        <dbReference type="ARBA" id="ARBA00022722"/>
    </source>
</evidence>
<organism evidence="5 6">
    <name type="scientific">Pseudomonas citronellolis</name>
    <dbReference type="NCBI Taxonomy" id="53408"/>
    <lineage>
        <taxon>Bacteria</taxon>
        <taxon>Pseudomonadati</taxon>
        <taxon>Pseudomonadota</taxon>
        <taxon>Gammaproteobacteria</taxon>
        <taxon>Pseudomonadales</taxon>
        <taxon>Pseudomonadaceae</taxon>
        <taxon>Pseudomonas</taxon>
    </lineage>
</organism>
<keyword evidence="6" id="KW-1185">Reference proteome</keyword>
<evidence type="ECO:0000256" key="1">
    <source>
        <dbReference type="ARBA" id="ARBA00001946"/>
    </source>
</evidence>
<evidence type="ECO:0000259" key="4">
    <source>
        <dbReference type="SMART" id="SM00990"/>
    </source>
</evidence>
<dbReference type="Pfam" id="PF08774">
    <property type="entry name" value="VRR_NUC"/>
    <property type="match status" value="1"/>
</dbReference>
<feature type="domain" description="VRR-NUC" evidence="4">
    <location>
        <begin position="2"/>
        <end position="81"/>
    </location>
</feature>
<name>A0AAQ1QYU0_9PSED</name>
<proteinExistence type="predicted"/>
<gene>
    <name evidence="5" type="ORF">SAMN05216577_12822</name>
</gene>
<dbReference type="SMART" id="SM00990">
    <property type="entry name" value="VRR_NUC"/>
    <property type="match status" value="1"/>
</dbReference>
<dbReference type="AlphaFoldDB" id="A0AAQ1QYU0"/>
<comment type="cofactor">
    <cofactor evidence="1">
        <name>Mg(2+)</name>
        <dbReference type="ChEBI" id="CHEBI:18420"/>
    </cofactor>
</comment>
<reference evidence="5 6" key="1">
    <citation type="submission" date="2016-10" db="EMBL/GenBank/DDBJ databases">
        <authorList>
            <person name="Varghese N."/>
            <person name="Submissions S."/>
        </authorList>
    </citation>
    <scope>NUCLEOTIDE SEQUENCE [LARGE SCALE GENOMIC DNA]</scope>
    <source>
        <strain evidence="5 6">LMG 18378</strain>
    </source>
</reference>
<protein>
    <submittedName>
        <fullName evidence="5">VRR-NUC domain-containing protein</fullName>
    </submittedName>
</protein>
<evidence type="ECO:0000313" key="5">
    <source>
        <dbReference type="EMBL" id="SFD52073.1"/>
    </source>
</evidence>
<dbReference type="GO" id="GO:0004518">
    <property type="term" value="F:nuclease activity"/>
    <property type="evidence" value="ECO:0007669"/>
    <property type="project" value="UniProtKB-KW"/>
</dbReference>
<dbReference type="RefSeq" id="WP_159458836.1">
    <property type="nucleotide sequence ID" value="NZ_FOLS01000028.1"/>
</dbReference>
<evidence type="ECO:0000256" key="3">
    <source>
        <dbReference type="ARBA" id="ARBA00022801"/>
    </source>
</evidence>
<keyword evidence="2" id="KW-0540">Nuclease</keyword>
<dbReference type="GO" id="GO:0016788">
    <property type="term" value="F:hydrolase activity, acting on ester bonds"/>
    <property type="evidence" value="ECO:0007669"/>
    <property type="project" value="InterPro"/>
</dbReference>
<evidence type="ECO:0000313" key="6">
    <source>
        <dbReference type="Proteomes" id="UP000183385"/>
    </source>
</evidence>
<keyword evidence="3" id="KW-0378">Hydrolase</keyword>
<dbReference type="InterPro" id="IPR014883">
    <property type="entry name" value="VRR_NUC"/>
</dbReference>